<dbReference type="Proteomes" id="UP000324517">
    <property type="component" value="Unassembled WGS sequence"/>
</dbReference>
<feature type="domain" description="DUF3131" evidence="2">
    <location>
        <begin position="43"/>
        <end position="182"/>
    </location>
</feature>
<dbReference type="Gene3D" id="1.50.10.140">
    <property type="match status" value="1"/>
</dbReference>
<evidence type="ECO:0000313" key="4">
    <source>
        <dbReference type="Proteomes" id="UP000324517"/>
    </source>
</evidence>
<dbReference type="RefSeq" id="WP_148978955.1">
    <property type="nucleotide sequence ID" value="NZ_JBNILM010000002.1"/>
</dbReference>
<gene>
    <name evidence="3" type="ORF">FZC75_08115</name>
</gene>
<dbReference type="OrthoDB" id="9769991at2"/>
<reference evidence="3 4" key="1">
    <citation type="submission" date="2019-08" db="EMBL/GenBank/DDBJ databases">
        <title>Bacillus genomes from the desert of Cuatro Cienegas, Coahuila.</title>
        <authorList>
            <person name="Olmedo-Alvarez G."/>
        </authorList>
    </citation>
    <scope>NUCLEOTIDE SEQUENCE [LARGE SCALE GENOMIC DNA]</scope>
    <source>
        <strain evidence="3 4">CH98b_3T</strain>
    </source>
</reference>
<dbReference type="InterPro" id="IPR019282">
    <property type="entry name" value="Glycoamylase-like_cons_dom"/>
</dbReference>
<proteinExistence type="predicted"/>
<dbReference type="InterPro" id="IPR021478">
    <property type="entry name" value="DUF3131"/>
</dbReference>
<dbReference type="AlphaFoldDB" id="A0A5D4TE42"/>
<evidence type="ECO:0000259" key="2">
    <source>
        <dbReference type="Pfam" id="PF11329"/>
    </source>
</evidence>
<protein>
    <submittedName>
        <fullName evidence="3">DUF3131 domain-containing protein</fullName>
    </submittedName>
</protein>
<dbReference type="Pfam" id="PF11329">
    <property type="entry name" value="DUF3131"/>
    <property type="match status" value="1"/>
</dbReference>
<evidence type="ECO:0000259" key="1">
    <source>
        <dbReference type="Pfam" id="PF10091"/>
    </source>
</evidence>
<feature type="domain" description="Glycoamylase-like" evidence="1">
    <location>
        <begin position="263"/>
        <end position="432"/>
    </location>
</feature>
<organism evidence="3 4">
    <name type="scientific">Sutcliffiella horikoshii</name>
    <dbReference type="NCBI Taxonomy" id="79883"/>
    <lineage>
        <taxon>Bacteria</taxon>
        <taxon>Bacillati</taxon>
        <taxon>Bacillota</taxon>
        <taxon>Bacilli</taxon>
        <taxon>Bacillales</taxon>
        <taxon>Bacillaceae</taxon>
        <taxon>Sutcliffiella</taxon>
    </lineage>
</organism>
<sequence>MKKLLGLLLISVLVVAYVLYFTSTSERTSVQPKNEMETELLETAEKTFRFFEDYTDPETGLTMDRVDFEQDENKAEHTSPTNIAMYMLGMVSGVELGFISKKEAKQNLEKTLRTLSEMETWNGLYYNWYFTKDGTQKTDWGQFISSVDNGWLTAGLIVTGQYFDGLKELTDPLVEQMDYSTLYDSSVGHLHGGYDKEQESLTPHHYGMLYTEPRVASYLAIGKGDVPEEHWWKLYRTFPPEFDWQSQIPTGAMKDYDGINVFQGIYEYEGINYVPSWGGSMFEALMPSLVIKENELGVNALGLNNLQHVKGQIRYAEVNELDAWGFSPAAIRNNYGEFGAPVLGTEGYEDKGVVTPHASFLALEHAPEEVYDNLKKLKDMGVYGKDYGYYDTVNLQNGEVAHSYLSLDQGMILASITNYLKKGVIREYFHQDPIGESPEHLLEMEDFEIKD</sequence>
<evidence type="ECO:0000313" key="3">
    <source>
        <dbReference type="EMBL" id="TYS73018.1"/>
    </source>
</evidence>
<dbReference type="EMBL" id="VTET01000003">
    <property type="protein sequence ID" value="TYS73018.1"/>
    <property type="molecule type" value="Genomic_DNA"/>
</dbReference>
<accession>A0A5D4TE42</accession>
<dbReference type="Pfam" id="PF10091">
    <property type="entry name" value="Glycoamylase"/>
    <property type="match status" value="1"/>
</dbReference>
<name>A0A5D4TE42_9BACI</name>
<comment type="caution">
    <text evidence="3">The sequence shown here is derived from an EMBL/GenBank/DDBJ whole genome shotgun (WGS) entry which is preliminary data.</text>
</comment>